<feature type="transmembrane region" description="Helical" evidence="14">
    <location>
        <begin position="276"/>
        <end position="298"/>
    </location>
</feature>
<dbReference type="AlphaFoldDB" id="A0A2U2B4G0"/>
<dbReference type="Proteomes" id="UP000244956">
    <property type="component" value="Unassembled WGS sequence"/>
</dbReference>
<keyword evidence="8" id="KW-0547">Nucleotide-binding</keyword>
<evidence type="ECO:0000256" key="4">
    <source>
        <dbReference type="ARBA" id="ARBA00022475"/>
    </source>
</evidence>
<protein>
    <recommendedName>
        <fullName evidence="3">histidine kinase</fullName>
        <ecNumber evidence="3">2.7.13.3</ecNumber>
    </recommendedName>
</protein>
<dbReference type="GO" id="GO:0005524">
    <property type="term" value="F:ATP binding"/>
    <property type="evidence" value="ECO:0007669"/>
    <property type="project" value="UniProtKB-KW"/>
</dbReference>
<evidence type="ECO:0000256" key="12">
    <source>
        <dbReference type="ARBA" id="ARBA00023012"/>
    </source>
</evidence>
<evidence type="ECO:0000256" key="11">
    <source>
        <dbReference type="ARBA" id="ARBA00022989"/>
    </source>
</evidence>
<accession>A0A2U2B4G0</accession>
<dbReference type="GO" id="GO:0000155">
    <property type="term" value="F:phosphorelay sensor kinase activity"/>
    <property type="evidence" value="ECO:0007669"/>
    <property type="project" value="InterPro"/>
</dbReference>
<comment type="catalytic activity">
    <reaction evidence="1">
        <text>ATP + protein L-histidine = ADP + protein N-phospho-L-histidine.</text>
        <dbReference type="EC" id="2.7.13.3"/>
    </reaction>
</comment>
<dbReference type="InterPro" id="IPR036890">
    <property type="entry name" value="HATPase_C_sf"/>
</dbReference>
<feature type="transmembrane region" description="Helical" evidence="14">
    <location>
        <begin position="396"/>
        <end position="414"/>
    </location>
</feature>
<dbReference type="SMART" id="SM00304">
    <property type="entry name" value="HAMP"/>
    <property type="match status" value="1"/>
</dbReference>
<evidence type="ECO:0000256" key="3">
    <source>
        <dbReference type="ARBA" id="ARBA00012438"/>
    </source>
</evidence>
<sequence length="1230" mass="141134">MSGKKIWWILIFLFLAGTTSGLFLEFFFTGERKQELDVSQLEKVIQKRQVYLNELLKNFPDSILKTPSQTWAAMDSISETGNDLLVFKNNKLVAWSDQGLPLQDVHPVFLSQPFIKLDNGCYLVQQMRQNDFLLVGMYKIKQSFPYQNKYLKDRFLLPLALAPSVDIVRNQNSFYKPVYGLEGEYLFSVSNLMRRQKTNSAGIYVFWAYLLSVLALWGIILMWLKQSRGHRFQNIRLLLAIGVFSVYFYFAFWHSGLSAFQDLGLFSPLHFAMSDLFSSLGALLLFAIFILLISFFIFRFFRWPVFLNGNKDRPFSTAALFLLFFSGVQIWMLYLMRLIYKLVEHSSGPSVFFKVIEIDEIAVTKIFILALLFFSFILIIEKVIRLFIFRISRAQLCLLIAGSTILIALLWGGLGYGSSDWSILFAGLVGLLLAMVKRDFRLHHSYNTFLWLVSLIALFSGTVLIDRTIQKEEENRSLLVENLSYQLLREEDPVAEMYLNDIERQILQDAPLRQLLAQTNINQSAVRNHLLKYYFYGYWGRYDMQIVPCWPGGNVVFEETGEAYNCYQYFFSIVHKEGNLIDGNNHFYYLNNDNGRVSYLGAFRFFEGHPLETTLFIELQSKPYFEGLGYPELLISQKEQARLGLFNDYSYAKYVDGHLVKRSGEYDYHGTFRQMQFSEESKMYMKEGGYSHLVFSPEPDTVVILSREDHSVSDIFIAFSVFFIFFFITGLLLVGLTQAQSLSFTFKLSVQKRIQLSFVGLMLFILLVVAIGTILYTVNQFKNKHEELLNDKVQSVLLELESKIGLEGSLNEGNEKYLNYQLQTISNVFFCDINLFSKDGSLLASSRPELFDQGLIGSQMNPSAYYELVFNGASRFLGDERVGRLEYTSYYVPFYSRDDVLLGYVNVPYFVANNELREEVSSVVMTVVNFYLLFSFIVIGIGVFLSRQITRPLQVLQSKLSELKIDRHNEKIDYQGEDEIGSLVGEYNRMVDELSESASKLARTERELAWREMARQIAHEIKNPLTPMKLNIQYLQRAWKDKVPDFDAFLERVTGTLIEQIEKLSSIATEFSHFAKMPAAKRENIDLIEKVRSSVTLFSKVDEVEIVTDFGKHESLIVNADGEQMLGVFNNLINNAVQAIPKDRTGRIKISGSVEGGSVLVKIRDNGKGIPEEVREKMFVPNFTTKTSGMGLGLAIVKGIIESAGGEIWFETQQGEGSTFFIQLPLSSQS</sequence>
<dbReference type="EC" id="2.7.13.3" evidence="3"/>
<dbReference type="Pfam" id="PF00672">
    <property type="entry name" value="HAMP"/>
    <property type="match status" value="1"/>
</dbReference>
<evidence type="ECO:0000256" key="2">
    <source>
        <dbReference type="ARBA" id="ARBA00004651"/>
    </source>
</evidence>
<dbReference type="Pfam" id="PF02518">
    <property type="entry name" value="HATPase_c"/>
    <property type="match status" value="1"/>
</dbReference>
<dbReference type="PANTHER" id="PTHR45528:SF1">
    <property type="entry name" value="SENSOR HISTIDINE KINASE CPXA"/>
    <property type="match status" value="1"/>
</dbReference>
<feature type="transmembrane region" description="Helical" evidence="14">
    <location>
        <begin position="360"/>
        <end position="384"/>
    </location>
</feature>
<dbReference type="InterPro" id="IPR004358">
    <property type="entry name" value="Sig_transdc_His_kin-like_C"/>
</dbReference>
<comment type="subcellular location">
    <subcellularLocation>
        <location evidence="2">Cell membrane</location>
        <topology evidence="2">Multi-pass membrane protein</topology>
    </subcellularLocation>
</comment>
<evidence type="ECO:0000259" key="16">
    <source>
        <dbReference type="PROSITE" id="PS50885"/>
    </source>
</evidence>
<dbReference type="GO" id="GO:0005886">
    <property type="term" value="C:plasma membrane"/>
    <property type="evidence" value="ECO:0007669"/>
    <property type="project" value="UniProtKB-SubCell"/>
</dbReference>
<evidence type="ECO:0000256" key="1">
    <source>
        <dbReference type="ARBA" id="ARBA00000085"/>
    </source>
</evidence>
<dbReference type="EMBL" id="QEWP01000021">
    <property type="protein sequence ID" value="PWD97948.1"/>
    <property type="molecule type" value="Genomic_DNA"/>
</dbReference>
<evidence type="ECO:0000313" key="18">
    <source>
        <dbReference type="Proteomes" id="UP000244956"/>
    </source>
</evidence>
<dbReference type="SUPFAM" id="SSF55874">
    <property type="entry name" value="ATPase domain of HSP90 chaperone/DNA topoisomerase II/histidine kinase"/>
    <property type="match status" value="1"/>
</dbReference>
<keyword evidence="5" id="KW-0597">Phosphoprotein</keyword>
<evidence type="ECO:0000256" key="10">
    <source>
        <dbReference type="ARBA" id="ARBA00022840"/>
    </source>
</evidence>
<dbReference type="CDD" id="cd00075">
    <property type="entry name" value="HATPase"/>
    <property type="match status" value="1"/>
</dbReference>
<feature type="domain" description="HAMP" evidence="16">
    <location>
        <begin position="947"/>
        <end position="999"/>
    </location>
</feature>
<keyword evidence="13 14" id="KW-0472">Membrane</keyword>
<dbReference type="InterPro" id="IPR005467">
    <property type="entry name" value="His_kinase_dom"/>
</dbReference>
<proteinExistence type="predicted"/>
<feature type="transmembrane region" description="Helical" evidence="14">
    <location>
        <begin position="756"/>
        <end position="778"/>
    </location>
</feature>
<dbReference type="InterPro" id="IPR003661">
    <property type="entry name" value="HisK_dim/P_dom"/>
</dbReference>
<evidence type="ECO:0000256" key="5">
    <source>
        <dbReference type="ARBA" id="ARBA00022553"/>
    </source>
</evidence>
<comment type="caution">
    <text evidence="17">The sequence shown here is derived from an EMBL/GenBank/DDBJ whole genome shotgun (WGS) entry which is preliminary data.</text>
</comment>
<feature type="transmembrane region" description="Helical" evidence="14">
    <location>
        <begin position="236"/>
        <end position="256"/>
    </location>
</feature>
<feature type="transmembrane region" description="Helical" evidence="14">
    <location>
        <begin position="319"/>
        <end position="340"/>
    </location>
</feature>
<keyword evidence="4" id="KW-1003">Cell membrane</keyword>
<dbReference type="SMART" id="SM00387">
    <property type="entry name" value="HATPase_c"/>
    <property type="match status" value="1"/>
</dbReference>
<evidence type="ECO:0000256" key="14">
    <source>
        <dbReference type="SAM" id="Phobius"/>
    </source>
</evidence>
<keyword evidence="11 14" id="KW-1133">Transmembrane helix</keyword>
<dbReference type="PROSITE" id="PS50885">
    <property type="entry name" value="HAMP"/>
    <property type="match status" value="1"/>
</dbReference>
<organism evidence="17 18">
    <name type="scientific">Marinilabilia rubra</name>
    <dbReference type="NCBI Taxonomy" id="2162893"/>
    <lineage>
        <taxon>Bacteria</taxon>
        <taxon>Pseudomonadati</taxon>
        <taxon>Bacteroidota</taxon>
        <taxon>Bacteroidia</taxon>
        <taxon>Marinilabiliales</taxon>
        <taxon>Marinilabiliaceae</taxon>
        <taxon>Marinilabilia</taxon>
    </lineage>
</organism>
<keyword evidence="18" id="KW-1185">Reference proteome</keyword>
<keyword evidence="9 17" id="KW-0418">Kinase</keyword>
<dbReference type="SUPFAM" id="SSF158472">
    <property type="entry name" value="HAMP domain-like"/>
    <property type="match status" value="1"/>
</dbReference>
<evidence type="ECO:0000256" key="7">
    <source>
        <dbReference type="ARBA" id="ARBA00022692"/>
    </source>
</evidence>
<dbReference type="Pfam" id="PF00512">
    <property type="entry name" value="HisKA"/>
    <property type="match status" value="1"/>
</dbReference>
<dbReference type="InterPro" id="IPR036097">
    <property type="entry name" value="HisK_dim/P_sf"/>
</dbReference>
<keyword evidence="6" id="KW-0808">Transferase</keyword>
<dbReference type="PANTHER" id="PTHR45528">
    <property type="entry name" value="SENSOR HISTIDINE KINASE CPXA"/>
    <property type="match status" value="1"/>
</dbReference>
<dbReference type="Gene3D" id="1.10.287.130">
    <property type="match status" value="1"/>
</dbReference>
<dbReference type="Gene3D" id="3.30.565.10">
    <property type="entry name" value="Histidine kinase-like ATPase, C-terminal domain"/>
    <property type="match status" value="1"/>
</dbReference>
<evidence type="ECO:0000313" key="17">
    <source>
        <dbReference type="EMBL" id="PWD97948.1"/>
    </source>
</evidence>
<feature type="transmembrane region" description="Helical" evidence="14">
    <location>
        <begin position="201"/>
        <end position="224"/>
    </location>
</feature>
<evidence type="ECO:0000256" key="9">
    <source>
        <dbReference type="ARBA" id="ARBA00022777"/>
    </source>
</evidence>
<name>A0A2U2B4G0_9BACT</name>
<dbReference type="PROSITE" id="PS50109">
    <property type="entry name" value="HIS_KIN"/>
    <property type="match status" value="1"/>
</dbReference>
<reference evidence="17 18" key="1">
    <citation type="submission" date="2018-05" db="EMBL/GenBank/DDBJ databases">
        <title>Marinilabilia rubrum sp. nov., isolated from saltern sediment.</title>
        <authorList>
            <person name="Zhang R."/>
        </authorList>
    </citation>
    <scope>NUCLEOTIDE SEQUENCE [LARGE SCALE GENOMIC DNA]</scope>
    <source>
        <strain evidence="17 18">WTE16</strain>
    </source>
</reference>
<evidence type="ECO:0000256" key="13">
    <source>
        <dbReference type="ARBA" id="ARBA00023136"/>
    </source>
</evidence>
<feature type="domain" description="Histidine kinase" evidence="15">
    <location>
        <begin position="1016"/>
        <end position="1228"/>
    </location>
</feature>
<evidence type="ECO:0000256" key="8">
    <source>
        <dbReference type="ARBA" id="ARBA00022741"/>
    </source>
</evidence>
<dbReference type="CDD" id="cd06225">
    <property type="entry name" value="HAMP"/>
    <property type="match status" value="1"/>
</dbReference>
<dbReference type="OrthoDB" id="9776727at2"/>
<dbReference type="InterPro" id="IPR003594">
    <property type="entry name" value="HATPase_dom"/>
</dbReference>
<feature type="transmembrane region" description="Helical" evidence="14">
    <location>
        <begin position="923"/>
        <end position="945"/>
    </location>
</feature>
<dbReference type="PRINTS" id="PR00344">
    <property type="entry name" value="BCTRLSENSOR"/>
</dbReference>
<dbReference type="InterPro" id="IPR003660">
    <property type="entry name" value="HAMP_dom"/>
</dbReference>
<feature type="transmembrane region" description="Helical" evidence="14">
    <location>
        <begin position="715"/>
        <end position="736"/>
    </location>
</feature>
<feature type="transmembrane region" description="Helical" evidence="14">
    <location>
        <begin position="448"/>
        <end position="465"/>
    </location>
</feature>
<dbReference type="SMART" id="SM00388">
    <property type="entry name" value="HisKA"/>
    <property type="match status" value="1"/>
</dbReference>
<dbReference type="InterPro" id="IPR050398">
    <property type="entry name" value="HssS/ArlS-like"/>
</dbReference>
<evidence type="ECO:0000256" key="6">
    <source>
        <dbReference type="ARBA" id="ARBA00022679"/>
    </source>
</evidence>
<dbReference type="RefSeq" id="WP_109265852.1">
    <property type="nucleotide sequence ID" value="NZ_QEWP01000021.1"/>
</dbReference>
<dbReference type="CDD" id="cd00082">
    <property type="entry name" value="HisKA"/>
    <property type="match status" value="1"/>
</dbReference>
<dbReference type="Gene3D" id="6.10.340.10">
    <property type="match status" value="1"/>
</dbReference>
<keyword evidence="10" id="KW-0067">ATP-binding</keyword>
<dbReference type="SUPFAM" id="SSF47384">
    <property type="entry name" value="Homodimeric domain of signal transducing histidine kinase"/>
    <property type="match status" value="1"/>
</dbReference>
<keyword evidence="12" id="KW-0902">Two-component regulatory system</keyword>
<keyword evidence="7 14" id="KW-0812">Transmembrane</keyword>
<evidence type="ECO:0000259" key="15">
    <source>
        <dbReference type="PROSITE" id="PS50109"/>
    </source>
</evidence>
<gene>
    <name evidence="17" type="ORF">DDZ16_17900</name>
</gene>